<organismHost>
    <name type="scientific">Bos taurus</name>
    <name type="common">Bovine</name>
    <dbReference type="NCBI Taxonomy" id="9913"/>
</organismHost>
<proteinExistence type="predicted"/>
<reference evidence="1" key="1">
    <citation type="journal article" date="2011" name="Virol. J.">
        <title>Isolation, identification, and complete genome sequence of a bovine adenovirus type 3 from cattle in China.</title>
        <authorList>
            <person name="Zhu Y.M."/>
            <person name="Yu Z."/>
            <person name="Cai H."/>
            <person name="Gao Y.R."/>
            <person name="Dong X.M."/>
            <person name="Li Z.L."/>
            <person name="Shi H.F."/>
            <person name="Meng Q.F."/>
            <person name="Lu C."/>
            <person name="Xue F."/>
        </authorList>
    </citation>
    <scope>NUCLEOTIDE SEQUENCE [LARGE SCALE GENOMIC DNA]</scope>
    <source>
        <strain evidence="1">HLJ0955</strain>
    </source>
</reference>
<sequence>MAQIVYSSLFVFHVPGPVLSHVQSFYAEDICPATIELLQRCLEINLTAIPTCFAVVSKPVCYQLLSLKS</sequence>
<dbReference type="EMBL" id="JN381195">
    <property type="protein sequence ID" value="AEW91352.1"/>
    <property type="molecule type" value="Genomic_DNA"/>
</dbReference>
<name>A0A9W3IN60_ADEB3</name>
<protein>
    <submittedName>
        <fullName evidence="1">ORF2</fullName>
    </submittedName>
</protein>
<organism evidence="1">
    <name type="scientific">Bovine adenovirus B serotype 3</name>
    <name type="common">BAdV-3</name>
    <name type="synonym">Mastadenovirus bos3</name>
    <dbReference type="NCBI Taxonomy" id="10510"/>
    <lineage>
        <taxon>Viruses</taxon>
        <taxon>Varidnaviria</taxon>
        <taxon>Bamfordvirae</taxon>
        <taxon>Preplasmiviricota</taxon>
        <taxon>Polisuviricotina</taxon>
        <taxon>Pharingeaviricetes</taxon>
        <taxon>Rowavirales</taxon>
        <taxon>Adenoviridae</taxon>
        <taxon>Mastadenovirus</taxon>
        <taxon>Mastadenovirus bostertium</taxon>
        <taxon>Bovine mastadenovirus B</taxon>
    </lineage>
</organism>
<evidence type="ECO:0000313" key="1">
    <source>
        <dbReference type="EMBL" id="AEW91352.1"/>
    </source>
</evidence>
<accession>A0A9W3IN60</accession>